<evidence type="ECO:0000256" key="2">
    <source>
        <dbReference type="PROSITE-ProRule" id="PRU00703"/>
    </source>
</evidence>
<name>A0A0D6P8Q5_9PROT</name>
<feature type="domain" description="CBS" evidence="3">
    <location>
        <begin position="8"/>
        <end position="64"/>
    </location>
</feature>
<dbReference type="PANTHER" id="PTHR43080:SF26">
    <property type="entry name" value="REGULATORY PROTEIN"/>
    <property type="match status" value="1"/>
</dbReference>
<comment type="caution">
    <text evidence="4">The sequence shown here is derived from an EMBL/GenBank/DDBJ whole genome shotgun (WGS) entry which is preliminary data.</text>
</comment>
<dbReference type="Proteomes" id="UP000032680">
    <property type="component" value="Unassembled WGS sequence"/>
</dbReference>
<dbReference type="PROSITE" id="PS51371">
    <property type="entry name" value="CBS"/>
    <property type="match status" value="2"/>
</dbReference>
<accession>A0A0D6P8Q5</accession>
<protein>
    <submittedName>
        <fullName evidence="4">Signal transduction protein with CBS</fullName>
    </submittedName>
</protein>
<dbReference type="SMART" id="SM00116">
    <property type="entry name" value="CBS"/>
    <property type="match status" value="2"/>
</dbReference>
<organism evidence="4 5">
    <name type="scientific">Acidisphaera rubrifaciens HS-AP3</name>
    <dbReference type="NCBI Taxonomy" id="1231350"/>
    <lineage>
        <taxon>Bacteria</taxon>
        <taxon>Pseudomonadati</taxon>
        <taxon>Pseudomonadota</taxon>
        <taxon>Alphaproteobacteria</taxon>
        <taxon>Acetobacterales</taxon>
        <taxon>Acetobacteraceae</taxon>
        <taxon>Acidisphaera</taxon>
    </lineage>
</organism>
<evidence type="ECO:0000256" key="1">
    <source>
        <dbReference type="ARBA" id="ARBA00023122"/>
    </source>
</evidence>
<dbReference type="InterPro" id="IPR051257">
    <property type="entry name" value="Diverse_CBS-Domain"/>
</dbReference>
<dbReference type="Pfam" id="PF00571">
    <property type="entry name" value="CBS"/>
    <property type="match status" value="2"/>
</dbReference>
<dbReference type="PANTHER" id="PTHR43080">
    <property type="entry name" value="CBS DOMAIN-CONTAINING PROTEIN CBSX3, MITOCHONDRIAL"/>
    <property type="match status" value="1"/>
</dbReference>
<evidence type="ECO:0000259" key="3">
    <source>
        <dbReference type="PROSITE" id="PS51371"/>
    </source>
</evidence>
<keyword evidence="1 2" id="KW-0129">CBS domain</keyword>
<dbReference type="InterPro" id="IPR000644">
    <property type="entry name" value="CBS_dom"/>
</dbReference>
<dbReference type="RefSeq" id="WP_084623392.1">
    <property type="nucleotide sequence ID" value="NZ_BANB01000259.1"/>
</dbReference>
<proteinExistence type="predicted"/>
<reference evidence="4 5" key="1">
    <citation type="submission" date="2012-11" db="EMBL/GenBank/DDBJ databases">
        <title>Whole genome sequence of Acidisphaera rubrifaciens HS-AP3.</title>
        <authorList>
            <person name="Azuma Y."/>
            <person name="Higashiura N."/>
            <person name="Hirakawa H."/>
            <person name="Matsushita K."/>
        </authorList>
    </citation>
    <scope>NUCLEOTIDE SEQUENCE [LARGE SCALE GENOMIC DNA]</scope>
    <source>
        <strain evidence="4 5">HS-AP3</strain>
    </source>
</reference>
<dbReference type="OrthoDB" id="7871683at2"/>
<keyword evidence="5" id="KW-1185">Reference proteome</keyword>
<dbReference type="InterPro" id="IPR046342">
    <property type="entry name" value="CBS_dom_sf"/>
</dbReference>
<dbReference type="CDD" id="cd04586">
    <property type="entry name" value="CBS_pair_BON_assoc"/>
    <property type="match status" value="1"/>
</dbReference>
<evidence type="ECO:0000313" key="4">
    <source>
        <dbReference type="EMBL" id="GAN77234.1"/>
    </source>
</evidence>
<feature type="domain" description="CBS" evidence="3">
    <location>
        <begin position="98"/>
        <end position="153"/>
    </location>
</feature>
<sequence>MITAAQIMTSPAVTIAPEASVEAIVRVLSDRHISALPVCKPDGTLVGLVSEGDILRPFRESARLRRDWWLSMVAEGEALSQQFLDYLRQDTRTAAELMVRHVVTADEHATLPQLAELMSRHGVKRIPILRGSSVVGIVSRSDMIAALARTPALLV</sequence>
<dbReference type="AlphaFoldDB" id="A0A0D6P8Q5"/>
<evidence type="ECO:0000313" key="5">
    <source>
        <dbReference type="Proteomes" id="UP000032680"/>
    </source>
</evidence>
<gene>
    <name evidence="4" type="ORF">Asru_0259_13</name>
</gene>
<dbReference type="EMBL" id="BANB01000259">
    <property type="protein sequence ID" value="GAN77234.1"/>
    <property type="molecule type" value="Genomic_DNA"/>
</dbReference>
<dbReference type="SUPFAM" id="SSF54631">
    <property type="entry name" value="CBS-domain pair"/>
    <property type="match status" value="1"/>
</dbReference>
<dbReference type="Gene3D" id="3.10.580.10">
    <property type="entry name" value="CBS-domain"/>
    <property type="match status" value="1"/>
</dbReference>